<dbReference type="EMBL" id="OZ035835">
    <property type="protein sequence ID" value="CAL1577178.1"/>
    <property type="molecule type" value="Genomic_DNA"/>
</dbReference>
<keyword evidence="2" id="KW-1185">Reference proteome</keyword>
<protein>
    <submittedName>
        <fullName evidence="1">Uncharacterized protein</fullName>
    </submittedName>
</protein>
<dbReference type="AlphaFoldDB" id="A0AAV2JLX0"/>
<gene>
    <name evidence="1" type="ORF">KC01_LOCUS8559</name>
</gene>
<reference evidence="1 2" key="1">
    <citation type="submission" date="2024-04" db="EMBL/GenBank/DDBJ databases">
        <authorList>
            <person name="Waldvogel A.-M."/>
            <person name="Schoenle A."/>
        </authorList>
    </citation>
    <scope>NUCLEOTIDE SEQUENCE [LARGE SCALE GENOMIC DNA]</scope>
</reference>
<evidence type="ECO:0000313" key="2">
    <source>
        <dbReference type="Proteomes" id="UP001497482"/>
    </source>
</evidence>
<sequence>MVGVLHRLWAWESWEIEEFAARFFERPLYEFTDVASMHLTHMFKSSPDLGLVKKPREEVEKILRDEMKGKSLEEVVEAALQVYFRKEVGAFDIVSIICEKNQFKAEWKSLFEREWARREVRLTEYVFNRYVRKGFEQALELRQSQDKVSAWLDTNHPGPQTIKDLIRFFMQKVSKKPVEEEGCTGVMIQA</sequence>
<evidence type="ECO:0000313" key="1">
    <source>
        <dbReference type="EMBL" id="CAL1577178.1"/>
    </source>
</evidence>
<proteinExistence type="predicted"/>
<name>A0AAV2JLX0_KNICA</name>
<accession>A0AAV2JLX0</accession>
<organism evidence="1 2">
    <name type="scientific">Knipowitschia caucasica</name>
    <name type="common">Caucasian dwarf goby</name>
    <name type="synonym">Pomatoschistus caucasicus</name>
    <dbReference type="NCBI Taxonomy" id="637954"/>
    <lineage>
        <taxon>Eukaryota</taxon>
        <taxon>Metazoa</taxon>
        <taxon>Chordata</taxon>
        <taxon>Craniata</taxon>
        <taxon>Vertebrata</taxon>
        <taxon>Euteleostomi</taxon>
        <taxon>Actinopterygii</taxon>
        <taxon>Neopterygii</taxon>
        <taxon>Teleostei</taxon>
        <taxon>Neoteleostei</taxon>
        <taxon>Acanthomorphata</taxon>
        <taxon>Gobiaria</taxon>
        <taxon>Gobiiformes</taxon>
        <taxon>Gobioidei</taxon>
        <taxon>Gobiidae</taxon>
        <taxon>Gobiinae</taxon>
        <taxon>Knipowitschia</taxon>
    </lineage>
</organism>
<dbReference type="Proteomes" id="UP001497482">
    <property type="component" value="Chromosome 13"/>
</dbReference>